<evidence type="ECO:0000313" key="2">
    <source>
        <dbReference type="WBParaSite" id="PS1159_v2.g14087.t1"/>
    </source>
</evidence>
<dbReference type="Proteomes" id="UP000887580">
    <property type="component" value="Unplaced"/>
</dbReference>
<organism evidence="1 2">
    <name type="scientific">Panagrolaimus sp. PS1159</name>
    <dbReference type="NCBI Taxonomy" id="55785"/>
    <lineage>
        <taxon>Eukaryota</taxon>
        <taxon>Metazoa</taxon>
        <taxon>Ecdysozoa</taxon>
        <taxon>Nematoda</taxon>
        <taxon>Chromadorea</taxon>
        <taxon>Rhabditida</taxon>
        <taxon>Tylenchina</taxon>
        <taxon>Panagrolaimomorpha</taxon>
        <taxon>Panagrolaimoidea</taxon>
        <taxon>Panagrolaimidae</taxon>
        <taxon>Panagrolaimus</taxon>
    </lineage>
</organism>
<accession>A0AC35F5L2</accession>
<name>A0AC35F5L2_9BILA</name>
<sequence length="624" mass="73603">MLLNKAEITVLCEHDIPLAVEELNQLYSRMHDLSQVIAFDSNDHELLISIVALRRSLPRQIIDHRMFFQRRLHIFTNFVKGRQKAVQEHIQKSTDKLRLINTFTNPAEVDFYLTEMATLKPLICTLMQELRELNQFEQVVNFPITRITLIELLESHIVAFVSLFTWAKEFRDREEEFYNRNRINANVEEFRTFVDKFIEAVSELNIQLEGQKSGKHFIIQLWSEVEKLRQCFGIVDVLSCNRLKEWHWSKMSDIVGFDLTQFIDATVSQISELGINQHYARLKPIVYIAEREGIVSDQTNYIINYWQKAVFTIEESTFWGVYLPTNLKILVKDASEHIIKLKSFYEPDNTVSTYSNDLMYILKDKIFSTYSNDLMQWIKDIRTLHSIMSKWDELLRLWNTVSSIMQYSHDKMPKEFLQFRTCAKYWQRFGEHIKNDSRVLKILSEKHAKCWIRLSQSHLHKLINGVKVYFGKIRQQNARLAVMSDFDMLKLLSDIPQERRLRIIRRVCFPLLTDIYVNHKGQICVVNAEGERVCLGNLAHIDFLRKQGTFAFVAYLAEAVNMRIIEEYKKCLERQEMTSASLKVARMLSDNIQHGIQDSAFKYILKESVLRLHLKGTDKEIHLN</sequence>
<proteinExistence type="predicted"/>
<protein>
    <submittedName>
        <fullName evidence="2">Dynein heavy chain linker domain-containing protein</fullName>
    </submittedName>
</protein>
<reference evidence="2" key="1">
    <citation type="submission" date="2022-11" db="UniProtKB">
        <authorList>
            <consortium name="WormBaseParasite"/>
        </authorList>
    </citation>
    <scope>IDENTIFICATION</scope>
</reference>
<dbReference type="WBParaSite" id="PS1159_v2.g14087.t1">
    <property type="protein sequence ID" value="PS1159_v2.g14087.t1"/>
    <property type="gene ID" value="PS1159_v2.g14087"/>
</dbReference>
<evidence type="ECO:0000313" key="1">
    <source>
        <dbReference type="Proteomes" id="UP000887580"/>
    </source>
</evidence>